<dbReference type="PANTHER" id="PTHR45528:SF1">
    <property type="entry name" value="SENSOR HISTIDINE KINASE CPXA"/>
    <property type="match status" value="1"/>
</dbReference>
<dbReference type="SUPFAM" id="SSF158472">
    <property type="entry name" value="HAMP domain-like"/>
    <property type="match status" value="1"/>
</dbReference>
<feature type="transmembrane region" description="Helical" evidence="14">
    <location>
        <begin position="180"/>
        <end position="200"/>
    </location>
</feature>
<dbReference type="Gene3D" id="6.10.340.10">
    <property type="match status" value="1"/>
</dbReference>
<dbReference type="EC" id="2.7.13.3" evidence="3"/>
<evidence type="ECO:0000256" key="1">
    <source>
        <dbReference type="ARBA" id="ARBA00000085"/>
    </source>
</evidence>
<evidence type="ECO:0000256" key="5">
    <source>
        <dbReference type="ARBA" id="ARBA00022553"/>
    </source>
</evidence>
<dbReference type="FunFam" id="1.10.287.130:FF:000001">
    <property type="entry name" value="Two-component sensor histidine kinase"/>
    <property type="match status" value="1"/>
</dbReference>
<dbReference type="CDD" id="cd06225">
    <property type="entry name" value="HAMP"/>
    <property type="match status" value="1"/>
</dbReference>
<evidence type="ECO:0000256" key="3">
    <source>
        <dbReference type="ARBA" id="ARBA00012438"/>
    </source>
</evidence>
<evidence type="ECO:0000256" key="7">
    <source>
        <dbReference type="ARBA" id="ARBA00022692"/>
    </source>
</evidence>
<dbReference type="AlphaFoldDB" id="A0A0P8YVL7"/>
<feature type="domain" description="PAC" evidence="16">
    <location>
        <begin position="324"/>
        <end position="374"/>
    </location>
</feature>
<keyword evidence="7 14" id="KW-0812">Transmembrane</keyword>
<dbReference type="SMART" id="SM00388">
    <property type="entry name" value="HisKA"/>
    <property type="match status" value="1"/>
</dbReference>
<dbReference type="Pfam" id="PF00512">
    <property type="entry name" value="HisKA"/>
    <property type="match status" value="1"/>
</dbReference>
<keyword evidence="12" id="KW-0902">Two-component regulatory system</keyword>
<dbReference type="PRINTS" id="PR00344">
    <property type="entry name" value="BCTRLSENSOR"/>
</dbReference>
<keyword evidence="5" id="KW-0597">Phosphoprotein</keyword>
<dbReference type="InterPro" id="IPR003660">
    <property type="entry name" value="HAMP_dom"/>
</dbReference>
<evidence type="ECO:0000256" key="11">
    <source>
        <dbReference type="ARBA" id="ARBA00022989"/>
    </source>
</evidence>
<evidence type="ECO:0000256" key="12">
    <source>
        <dbReference type="ARBA" id="ARBA00023012"/>
    </source>
</evidence>
<dbReference type="Gene3D" id="3.30.565.10">
    <property type="entry name" value="Histidine kinase-like ATPase, C-terminal domain"/>
    <property type="match status" value="1"/>
</dbReference>
<dbReference type="PROSITE" id="PS50885">
    <property type="entry name" value="HAMP"/>
    <property type="match status" value="1"/>
</dbReference>
<evidence type="ECO:0000256" key="13">
    <source>
        <dbReference type="ARBA" id="ARBA00023136"/>
    </source>
</evidence>
<evidence type="ECO:0000259" key="17">
    <source>
        <dbReference type="PROSITE" id="PS50885"/>
    </source>
</evidence>
<keyword evidence="4" id="KW-1003">Cell membrane</keyword>
<dbReference type="InterPro" id="IPR004358">
    <property type="entry name" value="Sig_transdc_His_kin-like_C"/>
</dbReference>
<gene>
    <name evidence="18" type="primary">yycG_5</name>
    <name evidence="18" type="ORF">OXPF_26000</name>
</gene>
<dbReference type="PROSITE" id="PS50113">
    <property type="entry name" value="PAC"/>
    <property type="match status" value="1"/>
</dbReference>
<evidence type="ECO:0000259" key="15">
    <source>
        <dbReference type="PROSITE" id="PS50109"/>
    </source>
</evidence>
<dbReference type="Pfam" id="PF02518">
    <property type="entry name" value="HATPase_c"/>
    <property type="match status" value="1"/>
</dbReference>
<comment type="caution">
    <text evidence="18">The sequence shown here is derived from an EMBL/GenBank/DDBJ whole genome shotgun (WGS) entry which is preliminary data.</text>
</comment>
<dbReference type="InterPro" id="IPR035965">
    <property type="entry name" value="PAS-like_dom_sf"/>
</dbReference>
<evidence type="ECO:0000256" key="4">
    <source>
        <dbReference type="ARBA" id="ARBA00022475"/>
    </source>
</evidence>
<evidence type="ECO:0000256" key="10">
    <source>
        <dbReference type="ARBA" id="ARBA00022840"/>
    </source>
</evidence>
<feature type="transmembrane region" description="Helical" evidence="14">
    <location>
        <begin position="6"/>
        <end position="31"/>
    </location>
</feature>
<dbReference type="PATRIC" id="fig|36849.3.peg.2753"/>
<dbReference type="InterPro" id="IPR036890">
    <property type="entry name" value="HATPase_C_sf"/>
</dbReference>
<evidence type="ECO:0000313" key="19">
    <source>
        <dbReference type="Proteomes" id="UP000050326"/>
    </source>
</evidence>
<keyword evidence="10" id="KW-0067">ATP-binding</keyword>
<feature type="domain" description="Histidine kinase" evidence="15">
    <location>
        <begin position="378"/>
        <end position="596"/>
    </location>
</feature>
<dbReference type="EMBL" id="LKET01000035">
    <property type="protein sequence ID" value="KPU43740.1"/>
    <property type="molecule type" value="Genomic_DNA"/>
</dbReference>
<evidence type="ECO:0000313" key="18">
    <source>
        <dbReference type="EMBL" id="KPU43740.1"/>
    </source>
</evidence>
<dbReference type="SMART" id="SM00304">
    <property type="entry name" value="HAMP"/>
    <property type="match status" value="1"/>
</dbReference>
<evidence type="ECO:0000256" key="9">
    <source>
        <dbReference type="ARBA" id="ARBA00022777"/>
    </source>
</evidence>
<evidence type="ECO:0000256" key="14">
    <source>
        <dbReference type="SAM" id="Phobius"/>
    </source>
</evidence>
<dbReference type="STRING" id="36849.OXPF_26000"/>
<dbReference type="SUPFAM" id="SSF55874">
    <property type="entry name" value="ATPase domain of HSP90 chaperone/DNA topoisomerase II/histidine kinase"/>
    <property type="match status" value="1"/>
</dbReference>
<organism evidence="18 19">
    <name type="scientific">Oxobacter pfennigii</name>
    <dbReference type="NCBI Taxonomy" id="36849"/>
    <lineage>
        <taxon>Bacteria</taxon>
        <taxon>Bacillati</taxon>
        <taxon>Bacillota</taxon>
        <taxon>Clostridia</taxon>
        <taxon>Eubacteriales</taxon>
        <taxon>Clostridiaceae</taxon>
        <taxon>Oxobacter</taxon>
    </lineage>
</organism>
<sequence length="596" mass="66833">MKSIFSRLIISFIVTILIAIFSIGVLFSGLLENYLTEQKEIELKSKGNRIVELSRDYLNHNIDEGTFAYVLNSIDAVVDSRTLIVDKSGNFLNFSYRPKGYNIPPLPLLKRATIFDDSDIAQILRGSTVSKSGYSIFFNEPMITVGIPIYNTDYIPTIIGAIVLSSPVTGVNEILNKATALLVFASLAALAFSLITAFFISRTLSRPIHTISKAARDVAEGNYSQKLSISRKDEIGSLASSFNYLTEKLKDTIGDLNNEKSKLSDILYSMEEGLIALDLSLNIIHINPAALHLLDIKKSSPVLKDDIYGGDIFKNASDVLQNGKSITYEKETSEGRIVSIIMSPLKYKDGHIYGVIILLQDISESVKLEKMRRDFVANVSHELRTPLTSIRGFIEPLIDGTVEDDKTILKYHTIIRSETLRLEKLINDLLDLSRFQAGKVVLDIQRVDITELISNVSAKFKPQFDSKEIKFAFNKPKDSLFVSADGDRLEQLIIIFIDNAIKFTERYGKIEISLFEEGDAVRISIEDSGLGIPKEDIPYIWDRFYKVDKSRTNKNSGTGLGLSIAKNIIELHGQHIWVESEQNKGTRFEFTMKKEA</sequence>
<dbReference type="InterPro" id="IPR003594">
    <property type="entry name" value="HATPase_dom"/>
</dbReference>
<keyword evidence="11 14" id="KW-1133">Transmembrane helix</keyword>
<dbReference type="OrthoDB" id="2359336at2"/>
<evidence type="ECO:0000256" key="8">
    <source>
        <dbReference type="ARBA" id="ARBA00022741"/>
    </source>
</evidence>
<dbReference type="GO" id="GO:0005524">
    <property type="term" value="F:ATP binding"/>
    <property type="evidence" value="ECO:0007669"/>
    <property type="project" value="UniProtKB-KW"/>
</dbReference>
<evidence type="ECO:0000256" key="6">
    <source>
        <dbReference type="ARBA" id="ARBA00022679"/>
    </source>
</evidence>
<protein>
    <recommendedName>
        <fullName evidence="3">histidine kinase</fullName>
        <ecNumber evidence="3">2.7.13.3</ecNumber>
    </recommendedName>
</protein>
<dbReference type="Pfam" id="PF00672">
    <property type="entry name" value="HAMP"/>
    <property type="match status" value="1"/>
</dbReference>
<proteinExistence type="predicted"/>
<name>A0A0P8YVL7_9CLOT</name>
<dbReference type="Gene3D" id="1.10.287.130">
    <property type="match status" value="1"/>
</dbReference>
<dbReference type="InterPro" id="IPR036097">
    <property type="entry name" value="HisK_dim/P_sf"/>
</dbReference>
<keyword evidence="9 18" id="KW-0418">Kinase</keyword>
<dbReference type="Gene3D" id="3.30.450.20">
    <property type="entry name" value="PAS domain"/>
    <property type="match status" value="1"/>
</dbReference>
<feature type="domain" description="HAMP" evidence="17">
    <location>
        <begin position="202"/>
        <end position="254"/>
    </location>
</feature>
<dbReference type="RefSeq" id="WP_054875631.1">
    <property type="nucleotide sequence ID" value="NZ_LKET01000035.1"/>
</dbReference>
<dbReference type="InterPro" id="IPR000700">
    <property type="entry name" value="PAS-assoc_C"/>
</dbReference>
<dbReference type="SUPFAM" id="SSF47384">
    <property type="entry name" value="Homodimeric domain of signal transducing histidine kinase"/>
    <property type="match status" value="1"/>
</dbReference>
<accession>A0A0P8YVL7</accession>
<dbReference type="CDD" id="cd00075">
    <property type="entry name" value="HATPase"/>
    <property type="match status" value="1"/>
</dbReference>
<dbReference type="SMART" id="SM00387">
    <property type="entry name" value="HATPase_c"/>
    <property type="match status" value="1"/>
</dbReference>
<keyword evidence="8" id="KW-0547">Nucleotide-binding</keyword>
<evidence type="ECO:0000256" key="2">
    <source>
        <dbReference type="ARBA" id="ARBA00004651"/>
    </source>
</evidence>
<comment type="subcellular location">
    <subcellularLocation>
        <location evidence="2">Cell membrane</location>
        <topology evidence="2">Multi-pass membrane protein</topology>
    </subcellularLocation>
</comment>
<keyword evidence="6 18" id="KW-0808">Transferase</keyword>
<dbReference type="PANTHER" id="PTHR45528">
    <property type="entry name" value="SENSOR HISTIDINE KINASE CPXA"/>
    <property type="match status" value="1"/>
</dbReference>
<reference evidence="18 19" key="1">
    <citation type="submission" date="2015-09" db="EMBL/GenBank/DDBJ databases">
        <title>Genome sequence of Oxobacter pfennigii DSM 3222.</title>
        <authorList>
            <person name="Poehlein A."/>
            <person name="Bengelsdorf F.R."/>
            <person name="Schiel-Bengelsdorf B."/>
            <person name="Duerre P."/>
            <person name="Daniel R."/>
        </authorList>
    </citation>
    <scope>NUCLEOTIDE SEQUENCE [LARGE SCALE GENOMIC DNA]</scope>
    <source>
        <strain evidence="18 19">DSM 3222</strain>
    </source>
</reference>
<comment type="catalytic activity">
    <reaction evidence="1">
        <text>ATP + protein L-histidine = ADP + protein N-phospho-L-histidine.</text>
        <dbReference type="EC" id="2.7.13.3"/>
    </reaction>
</comment>
<dbReference type="CDD" id="cd00082">
    <property type="entry name" value="HisKA"/>
    <property type="match status" value="1"/>
</dbReference>
<dbReference type="InterPro" id="IPR003661">
    <property type="entry name" value="HisK_dim/P_dom"/>
</dbReference>
<keyword evidence="19" id="KW-1185">Reference proteome</keyword>
<dbReference type="GO" id="GO:0005886">
    <property type="term" value="C:plasma membrane"/>
    <property type="evidence" value="ECO:0007669"/>
    <property type="project" value="UniProtKB-SubCell"/>
</dbReference>
<dbReference type="SUPFAM" id="SSF55785">
    <property type="entry name" value="PYP-like sensor domain (PAS domain)"/>
    <property type="match status" value="1"/>
</dbReference>
<dbReference type="GO" id="GO:0000155">
    <property type="term" value="F:phosphorelay sensor kinase activity"/>
    <property type="evidence" value="ECO:0007669"/>
    <property type="project" value="InterPro"/>
</dbReference>
<dbReference type="FunFam" id="3.30.565.10:FF:000006">
    <property type="entry name" value="Sensor histidine kinase WalK"/>
    <property type="match status" value="1"/>
</dbReference>
<dbReference type="PROSITE" id="PS50109">
    <property type="entry name" value="HIS_KIN"/>
    <property type="match status" value="1"/>
</dbReference>
<keyword evidence="13 14" id="KW-0472">Membrane</keyword>
<dbReference type="InterPro" id="IPR005467">
    <property type="entry name" value="His_kinase_dom"/>
</dbReference>
<dbReference type="Proteomes" id="UP000050326">
    <property type="component" value="Unassembled WGS sequence"/>
</dbReference>
<dbReference type="InterPro" id="IPR050398">
    <property type="entry name" value="HssS/ArlS-like"/>
</dbReference>
<evidence type="ECO:0000259" key="16">
    <source>
        <dbReference type="PROSITE" id="PS50113"/>
    </source>
</evidence>